<dbReference type="SUPFAM" id="SSF53474">
    <property type="entry name" value="alpha/beta-Hydrolases"/>
    <property type="match status" value="1"/>
</dbReference>
<keyword evidence="3" id="KW-0732">Signal</keyword>
<evidence type="ECO:0000256" key="3">
    <source>
        <dbReference type="SAM" id="SignalP"/>
    </source>
</evidence>
<reference evidence="5 6" key="1">
    <citation type="submission" date="2024-04" db="EMBL/GenBank/DDBJ databases">
        <title>Novel species of the genus Ideonella isolated from streams.</title>
        <authorList>
            <person name="Lu H."/>
        </authorList>
    </citation>
    <scope>NUCLEOTIDE SEQUENCE [LARGE SCALE GENOMIC DNA]</scope>
    <source>
        <strain evidence="5 6">BYS139W</strain>
    </source>
</reference>
<proteinExistence type="predicted"/>
<dbReference type="EMBL" id="JBBUTF010000044">
    <property type="protein sequence ID" value="MEK8029164.1"/>
    <property type="molecule type" value="Genomic_DNA"/>
</dbReference>
<dbReference type="RefSeq" id="WP_341376949.1">
    <property type="nucleotide sequence ID" value="NZ_JBBUTF010000044.1"/>
</dbReference>
<feature type="domain" description="Peptidase S9 prolyl oligopeptidase catalytic" evidence="4">
    <location>
        <begin position="520"/>
        <end position="728"/>
    </location>
</feature>
<evidence type="ECO:0000256" key="2">
    <source>
        <dbReference type="SAM" id="MobiDB-lite"/>
    </source>
</evidence>
<dbReference type="InterPro" id="IPR001375">
    <property type="entry name" value="Peptidase_S9_cat"/>
</dbReference>
<dbReference type="PANTHER" id="PTHR42776:SF27">
    <property type="entry name" value="DIPEPTIDYL PEPTIDASE FAMILY MEMBER 6"/>
    <property type="match status" value="1"/>
</dbReference>
<protein>
    <submittedName>
        <fullName evidence="5">Prolyl oligopeptidase family serine peptidase</fullName>
    </submittedName>
</protein>
<dbReference type="InterPro" id="IPR011042">
    <property type="entry name" value="6-blade_b-propeller_TolB-like"/>
</dbReference>
<dbReference type="PANTHER" id="PTHR42776">
    <property type="entry name" value="SERINE PEPTIDASE S9 FAMILY MEMBER"/>
    <property type="match status" value="1"/>
</dbReference>
<evidence type="ECO:0000256" key="1">
    <source>
        <dbReference type="ARBA" id="ARBA00022801"/>
    </source>
</evidence>
<keyword evidence="1" id="KW-0378">Hydrolase</keyword>
<dbReference type="Proteomes" id="UP001368500">
    <property type="component" value="Unassembled WGS sequence"/>
</dbReference>
<evidence type="ECO:0000313" key="5">
    <source>
        <dbReference type="EMBL" id="MEK8029164.1"/>
    </source>
</evidence>
<sequence length="743" mass="79561">MSGLRKWSWVALAACLSLLGAGCTTAPSHPALHTPAFEATPLLPVRAFVADLDGSGAHQISPDGRRLLWMARQGLGPAMFVKDLESGAVRSYPVRAPGVWARDSRHVLLHMDQGGNENTHLLRFDATAPTLQLQDLTPFPRTRAVLHAQIEDSDDLLVESNHRDPQVFDLYRLEAASGRLRLLARNPGDVARWLTDPATGRLVARAARRGGPGQEQWAVEVVVAEVPAGSSAAPSLAVAPAASAVSSTARVWPDAGTRTEPTPVTAMAPSPDAAPEPVWQERFRIDFMAQLEPLRLAADGRSLWALSSRGRDTLALVRLDLADGQEEVLLHDPATDVAGAAFSRRSRMPVAAWLEPDAQVWRVLDPAWADVPRLLAGPHGSAPSRVTLMGATDDERRLIASVLRADGGETVLIDRDTGRREVLAEAARSRLAARTPLGVQQPRQWTARDGRPLHGYLTLPPGAATATATGVATAAGPATTTAAAEAAATTQPPTRLPTVVYVHGGPWARDLHLWPDPLPTFLANRGYAVLQVNYRGSTGYGRAFRDAAIGEFGRAMHTDLVDALDALVAEGTTDPARVAIMGYSFGGYAALVGMTTPPARFACGISGVGVTDLARLIEDMPPYWSLGRPMWLRFAGDPADPAQRAELLARSPLTHAARAQGPVLLLHGANDPRVRLDQATRMHEALRAAGQVSTLQVFPHAGHGFHRWQDNLRAYRLTEDFLAGCLGGRSAGFDLFELGAAVL</sequence>
<gene>
    <name evidence="5" type="ORF">AACH11_24675</name>
</gene>
<comment type="caution">
    <text evidence="5">The sequence shown here is derived from an EMBL/GenBank/DDBJ whole genome shotgun (WGS) entry which is preliminary data.</text>
</comment>
<dbReference type="InterPro" id="IPR029058">
    <property type="entry name" value="AB_hydrolase_fold"/>
</dbReference>
<feature type="chain" id="PRO_5045452660" evidence="3">
    <location>
        <begin position="27"/>
        <end position="743"/>
    </location>
</feature>
<organism evidence="5 6">
    <name type="scientific">Pseudaquabacterium rugosum</name>
    <dbReference type="NCBI Taxonomy" id="2984194"/>
    <lineage>
        <taxon>Bacteria</taxon>
        <taxon>Pseudomonadati</taxon>
        <taxon>Pseudomonadota</taxon>
        <taxon>Betaproteobacteria</taxon>
        <taxon>Burkholderiales</taxon>
        <taxon>Sphaerotilaceae</taxon>
        <taxon>Pseudaquabacterium</taxon>
    </lineage>
</organism>
<feature type="signal peptide" evidence="3">
    <location>
        <begin position="1"/>
        <end position="26"/>
    </location>
</feature>
<dbReference type="Pfam" id="PF00326">
    <property type="entry name" value="Peptidase_S9"/>
    <property type="match status" value="1"/>
</dbReference>
<dbReference type="Gene3D" id="3.40.50.1820">
    <property type="entry name" value="alpha/beta hydrolase"/>
    <property type="match status" value="1"/>
</dbReference>
<accession>A0ABU9BHC4</accession>
<dbReference type="Gene3D" id="2.120.10.30">
    <property type="entry name" value="TolB, C-terminal domain"/>
    <property type="match status" value="1"/>
</dbReference>
<name>A0ABU9BHC4_9BURK</name>
<evidence type="ECO:0000259" key="4">
    <source>
        <dbReference type="Pfam" id="PF00326"/>
    </source>
</evidence>
<evidence type="ECO:0000313" key="6">
    <source>
        <dbReference type="Proteomes" id="UP001368500"/>
    </source>
</evidence>
<feature type="region of interest" description="Disordered" evidence="2">
    <location>
        <begin position="252"/>
        <end position="274"/>
    </location>
</feature>
<keyword evidence="6" id="KW-1185">Reference proteome</keyword>
<dbReference type="PROSITE" id="PS51257">
    <property type="entry name" value="PROKAR_LIPOPROTEIN"/>
    <property type="match status" value="1"/>
</dbReference>
<dbReference type="SUPFAM" id="SSF82171">
    <property type="entry name" value="DPP6 N-terminal domain-like"/>
    <property type="match status" value="1"/>
</dbReference>